<keyword evidence="3" id="KW-0479">Metal-binding</keyword>
<dbReference type="KEGG" id="pgin:FRZ67_16990"/>
<keyword evidence="4" id="KW-0249">Electron transport</keyword>
<sequence length="492" mass="56356">MTITINFTGGIVSPGYLKDILEIAAACGVGDVSVGRRQQLKMEVPAKHTSLFNKLCAEKNIQFYKAGEVLPNIVSSYPAANIFTTDTWLKEGVYKDIFYSLDYTPQLKINVCDSSQSFVPFFTGHINWIASPNIHYWYLYIRFPKTHKVYCWPELIYTNDVAQVSKQIEALLLQDKETFYANANADGKKLFADFKAQHSYIGKQPETELLLPKFYLPYYEGFNKMDNHYWLGIYRRDELFPVSFLLDVCEICLETKIGQLYTTPWKSIIVKGIEQTNRILWDRVLGKYRINVRHAANELNWQVGDTGEEGLILKRHIIRYFDKEDVRTYGLSFAVQIYASSSMFGSVIIRKQQNKNPHKLKSLERFDILYNPDFNPNSGELIIYRDGVEKDHIGTYLVSLCKMFYEQESKRHVLQSAGKQPVPPAVTAKSVKMVHQCKHCFTIYDEQQGDAENNIAAGTPFDSLPAAYTCPLCDAGKQDFIEVEESNLSIAV</sequence>
<reference evidence="7 8" key="1">
    <citation type="journal article" date="2016" name="Int. J. Syst. Evol. Microbiol.">
        <title>Panacibacter ginsenosidivorans gen. nov., sp. nov., with ginsenoside converting activity isolated from soil of a ginseng field.</title>
        <authorList>
            <person name="Siddiqi M.Z."/>
            <person name="Muhammad Shafi S."/>
            <person name="Choi K.D."/>
            <person name="Im W.T."/>
        </authorList>
    </citation>
    <scope>NUCLEOTIDE SEQUENCE [LARGE SCALE GENOMIC DNA]</scope>
    <source>
        <strain evidence="7 8">Gsoil1550</strain>
    </source>
</reference>
<dbReference type="EMBL" id="CP042435">
    <property type="protein sequence ID" value="QEC68922.1"/>
    <property type="molecule type" value="Genomic_DNA"/>
</dbReference>
<dbReference type="RefSeq" id="WP_147191447.1">
    <property type="nucleotide sequence ID" value="NZ_CP042435.1"/>
</dbReference>
<evidence type="ECO:0000256" key="5">
    <source>
        <dbReference type="ARBA" id="ARBA00023004"/>
    </source>
</evidence>
<dbReference type="Pfam" id="PF00301">
    <property type="entry name" value="Rubredoxin"/>
    <property type="match status" value="1"/>
</dbReference>
<evidence type="ECO:0000256" key="2">
    <source>
        <dbReference type="ARBA" id="ARBA00022448"/>
    </source>
</evidence>
<proteinExistence type="predicted"/>
<evidence type="ECO:0000313" key="8">
    <source>
        <dbReference type="Proteomes" id="UP000321533"/>
    </source>
</evidence>
<keyword evidence="5" id="KW-0408">Iron</keyword>
<comment type="cofactor">
    <cofactor evidence="1">
        <name>Fe(3+)</name>
        <dbReference type="ChEBI" id="CHEBI:29034"/>
    </cofactor>
</comment>
<gene>
    <name evidence="7" type="ORF">FRZ67_16990</name>
</gene>
<dbReference type="GO" id="GO:0005506">
    <property type="term" value="F:iron ion binding"/>
    <property type="evidence" value="ECO:0007669"/>
    <property type="project" value="InterPro"/>
</dbReference>
<dbReference type="Proteomes" id="UP000321533">
    <property type="component" value="Chromosome"/>
</dbReference>
<dbReference type="InterPro" id="IPR024935">
    <property type="entry name" value="Rubredoxin_dom"/>
</dbReference>
<dbReference type="PANTHER" id="PTHR47627:SF1">
    <property type="entry name" value="RUBREDOXIN-1-RELATED"/>
    <property type="match status" value="1"/>
</dbReference>
<dbReference type="AlphaFoldDB" id="A0A5B8VC71"/>
<dbReference type="GO" id="GO:0009055">
    <property type="term" value="F:electron transfer activity"/>
    <property type="evidence" value="ECO:0007669"/>
    <property type="project" value="TreeGrafter"/>
</dbReference>
<dbReference type="GO" id="GO:0043448">
    <property type="term" value="P:alkane catabolic process"/>
    <property type="evidence" value="ECO:0007669"/>
    <property type="project" value="TreeGrafter"/>
</dbReference>
<dbReference type="InterPro" id="IPR024934">
    <property type="entry name" value="Rubredoxin-like_dom"/>
</dbReference>
<protein>
    <submittedName>
        <fullName evidence="7">Rubredoxin</fullName>
    </submittedName>
</protein>
<evidence type="ECO:0000256" key="3">
    <source>
        <dbReference type="ARBA" id="ARBA00022723"/>
    </source>
</evidence>
<dbReference type="CDD" id="cd00730">
    <property type="entry name" value="rubredoxin"/>
    <property type="match status" value="1"/>
</dbReference>
<dbReference type="OrthoDB" id="9758182at2"/>
<keyword evidence="2" id="KW-0813">Transport</keyword>
<evidence type="ECO:0000256" key="1">
    <source>
        <dbReference type="ARBA" id="ARBA00001965"/>
    </source>
</evidence>
<keyword evidence="8" id="KW-1185">Reference proteome</keyword>
<dbReference type="PROSITE" id="PS50903">
    <property type="entry name" value="RUBREDOXIN_LIKE"/>
    <property type="match status" value="1"/>
</dbReference>
<name>A0A5B8VC71_9BACT</name>
<accession>A0A5B8VC71</accession>
<dbReference type="PANTHER" id="PTHR47627">
    <property type="entry name" value="RUBREDOXIN"/>
    <property type="match status" value="1"/>
</dbReference>
<organism evidence="7 8">
    <name type="scientific">Panacibacter ginsenosidivorans</name>
    <dbReference type="NCBI Taxonomy" id="1813871"/>
    <lineage>
        <taxon>Bacteria</taxon>
        <taxon>Pseudomonadati</taxon>
        <taxon>Bacteroidota</taxon>
        <taxon>Chitinophagia</taxon>
        <taxon>Chitinophagales</taxon>
        <taxon>Chitinophagaceae</taxon>
        <taxon>Panacibacter</taxon>
    </lineage>
</organism>
<evidence type="ECO:0000259" key="6">
    <source>
        <dbReference type="PROSITE" id="PS50903"/>
    </source>
</evidence>
<evidence type="ECO:0000256" key="4">
    <source>
        <dbReference type="ARBA" id="ARBA00022982"/>
    </source>
</evidence>
<feature type="domain" description="Rubredoxin-like" evidence="6">
    <location>
        <begin position="432"/>
        <end position="483"/>
    </location>
</feature>
<dbReference type="Gene3D" id="2.20.28.10">
    <property type="match status" value="1"/>
</dbReference>
<dbReference type="SUPFAM" id="SSF57802">
    <property type="entry name" value="Rubredoxin-like"/>
    <property type="match status" value="1"/>
</dbReference>
<dbReference type="InterPro" id="IPR050526">
    <property type="entry name" value="Rubredoxin_ET"/>
</dbReference>
<evidence type="ECO:0000313" key="7">
    <source>
        <dbReference type="EMBL" id="QEC68922.1"/>
    </source>
</evidence>